<dbReference type="GO" id="GO:0061630">
    <property type="term" value="F:ubiquitin protein ligase activity"/>
    <property type="evidence" value="ECO:0007669"/>
    <property type="project" value="UniProtKB-EC"/>
</dbReference>
<dbReference type="SUPFAM" id="SSF57850">
    <property type="entry name" value="RING/U-box"/>
    <property type="match status" value="1"/>
</dbReference>
<dbReference type="CDD" id="cd16634">
    <property type="entry name" value="mRING-HC-C3HC3D_Nrdp1"/>
    <property type="match status" value="1"/>
</dbReference>
<dbReference type="InterPro" id="IPR017907">
    <property type="entry name" value="Znf_RING_CS"/>
</dbReference>
<sequence length="386" mass="44553">VKCQTKNQNKKPNICQRKWQESARSACFGANWLFWRQFPCNGGGGVEEMGFEINRFQGEVDEELICPICSGVLEDPLQAPECEHVFCKACITQWISRQPTCPVDRQTLTTAQLTQVPRILRNLLSRLNINCDNVRFGCTRITNLEGLAAHLEDCDHNPKRPVLCEQVLAQSGLLLSAMTLTLLLQGCALVIPKDELKDHNCIKELRTLIQKQQQKMNEYQHEFHDLRLLIIEQRRDMQLLKEFMRALKVSNPSMRAIADAMDRDQQDREVLRWSSSLQRARVTRWGGMISTPDEALQRMIKRTLTEMGCPFHILDDLMENCHECRWPPGLCSLETRQNNRRQYENYVCKRVPGKQAVLVLQCDNQHMGDDMMFEPGLVMIFAHGVE</sequence>
<dbReference type="STRING" id="77166.N6U653"/>
<reference evidence="15 17" key="1">
    <citation type="journal article" date="2013" name="Genome Biol.">
        <title>Draft genome of the mountain pine beetle, Dendroctonus ponderosae Hopkins, a major forest pest.</title>
        <authorList>
            <person name="Keeling C.I."/>
            <person name="Yuen M.M."/>
            <person name="Liao N.Y."/>
            <person name="Docking T.R."/>
            <person name="Chan S.K."/>
            <person name="Taylor G.A."/>
            <person name="Palmquist D.L."/>
            <person name="Jackman S.D."/>
            <person name="Nguyen A."/>
            <person name="Li M."/>
            <person name="Henderson H."/>
            <person name="Janes J.K."/>
            <person name="Zhao Y."/>
            <person name="Pandoh P."/>
            <person name="Moore R."/>
            <person name="Sperling F.A."/>
            <person name="Huber D.P."/>
            <person name="Birol I."/>
            <person name="Jones S.J."/>
            <person name="Bohlmann J."/>
        </authorList>
    </citation>
    <scope>NUCLEOTIDE SEQUENCE</scope>
</reference>
<dbReference type="InterPro" id="IPR015036">
    <property type="entry name" value="NRDP1"/>
</dbReference>
<dbReference type="InterPro" id="IPR037255">
    <property type="entry name" value="NRDP1_C"/>
</dbReference>
<dbReference type="EMBL" id="KB632338">
    <property type="protein sequence ID" value="ERL92900.1"/>
    <property type="molecule type" value="Genomic_DNA"/>
</dbReference>
<dbReference type="Pfam" id="PF08941">
    <property type="entry name" value="USP8_interact"/>
    <property type="match status" value="1"/>
</dbReference>
<proteinExistence type="predicted"/>
<evidence type="ECO:0000256" key="12">
    <source>
        <dbReference type="PROSITE-ProRule" id="PRU00175"/>
    </source>
</evidence>
<dbReference type="UniPathway" id="UPA00143"/>
<gene>
    <name evidence="16" type="ORF">D910_10205</name>
    <name evidence="15" type="ORF">YQE_06430</name>
</gene>
<evidence type="ECO:0000259" key="14">
    <source>
        <dbReference type="PROSITE" id="PS50089"/>
    </source>
</evidence>
<evidence type="ECO:0000256" key="4">
    <source>
        <dbReference type="ARBA" id="ARBA00015711"/>
    </source>
</evidence>
<dbReference type="PANTHER" id="PTHR10131:SF157">
    <property type="entry name" value="RECEPTOR-ASSOCIATED FACTOR, PUTATIVE-RELATED"/>
    <property type="match status" value="1"/>
</dbReference>
<evidence type="ECO:0000313" key="17">
    <source>
        <dbReference type="Proteomes" id="UP000030742"/>
    </source>
</evidence>
<dbReference type="Proteomes" id="UP000030742">
    <property type="component" value="Unassembled WGS sequence"/>
</dbReference>
<dbReference type="OrthoDB" id="1630758at2759"/>
<evidence type="ECO:0000256" key="6">
    <source>
        <dbReference type="ARBA" id="ARBA00022723"/>
    </source>
</evidence>
<dbReference type="InterPro" id="IPR003613">
    <property type="entry name" value="Ubox_domain"/>
</dbReference>
<dbReference type="SMART" id="SM00504">
    <property type="entry name" value="Ubox"/>
    <property type="match status" value="1"/>
</dbReference>
<feature type="non-terminal residue" evidence="15">
    <location>
        <position position="1"/>
    </location>
</feature>
<keyword evidence="5" id="KW-0808">Transferase</keyword>
<dbReference type="PROSITE" id="PS50089">
    <property type="entry name" value="ZF_RING_2"/>
    <property type="match status" value="1"/>
</dbReference>
<name>N6U653_DENPD</name>
<evidence type="ECO:0000256" key="7">
    <source>
        <dbReference type="ARBA" id="ARBA00022771"/>
    </source>
</evidence>
<keyword evidence="13" id="KW-0175">Coiled coil</keyword>
<accession>N6U653</accession>
<comment type="catalytic activity">
    <reaction evidence="1">
        <text>S-ubiquitinyl-[E2 ubiquitin-conjugating enzyme]-L-cysteine + [acceptor protein]-L-lysine = [E2 ubiquitin-conjugating enzyme]-L-cysteine + N(6)-ubiquitinyl-[acceptor protein]-L-lysine.</text>
        <dbReference type="EC" id="2.3.2.27"/>
    </reaction>
</comment>
<dbReference type="GO" id="GO:0016567">
    <property type="term" value="P:protein ubiquitination"/>
    <property type="evidence" value="ECO:0007669"/>
    <property type="project" value="UniProtKB-UniPathway"/>
</dbReference>
<dbReference type="HOGENOM" id="CLU_076732_0_0_1"/>
<dbReference type="SUPFAM" id="SSF160088">
    <property type="entry name" value="NRDP1 C-terminal domain-like"/>
    <property type="match status" value="1"/>
</dbReference>
<keyword evidence="8" id="KW-0833">Ubl conjugation pathway</keyword>
<evidence type="ECO:0000256" key="13">
    <source>
        <dbReference type="SAM" id="Coils"/>
    </source>
</evidence>
<dbReference type="GO" id="GO:0043122">
    <property type="term" value="P:regulation of canonical NF-kappaB signal transduction"/>
    <property type="evidence" value="ECO:0007669"/>
    <property type="project" value="TreeGrafter"/>
</dbReference>
<evidence type="ECO:0000256" key="11">
    <source>
        <dbReference type="ARBA" id="ARBA00031762"/>
    </source>
</evidence>
<dbReference type="InterPro" id="IPR013083">
    <property type="entry name" value="Znf_RING/FYVE/PHD"/>
</dbReference>
<dbReference type="EMBL" id="KB740954">
    <property type="protein sequence ID" value="ENN77095.1"/>
    <property type="molecule type" value="Genomic_DNA"/>
</dbReference>
<dbReference type="Pfam" id="PF13923">
    <property type="entry name" value="zf-C3HC4_2"/>
    <property type="match status" value="1"/>
</dbReference>
<comment type="pathway">
    <text evidence="2">Protein modification; protein ubiquitination.</text>
</comment>
<feature type="coiled-coil region" evidence="13">
    <location>
        <begin position="202"/>
        <end position="229"/>
    </location>
</feature>
<dbReference type="SUPFAM" id="SSF49599">
    <property type="entry name" value="TRAF domain-like"/>
    <property type="match status" value="1"/>
</dbReference>
<protein>
    <recommendedName>
        <fullName evidence="4">E3 ubiquitin-protein ligase NRDP1</fullName>
        <ecNumber evidence="3">2.3.2.27</ecNumber>
    </recommendedName>
    <alternativeName>
        <fullName evidence="10">RING finger protein 41</fullName>
    </alternativeName>
    <alternativeName>
        <fullName evidence="11">RING-type E3 ubiquitin transferase NRDP1</fullName>
    </alternativeName>
</protein>
<evidence type="ECO:0000256" key="5">
    <source>
        <dbReference type="ARBA" id="ARBA00022679"/>
    </source>
</evidence>
<dbReference type="GO" id="GO:0008270">
    <property type="term" value="F:zinc ion binding"/>
    <property type="evidence" value="ECO:0007669"/>
    <property type="project" value="UniProtKB-KW"/>
</dbReference>
<dbReference type="InterPro" id="IPR001841">
    <property type="entry name" value="Znf_RING"/>
</dbReference>
<organism evidence="15">
    <name type="scientific">Dendroctonus ponderosae</name>
    <name type="common">Mountain pine beetle</name>
    <dbReference type="NCBI Taxonomy" id="77166"/>
    <lineage>
        <taxon>Eukaryota</taxon>
        <taxon>Metazoa</taxon>
        <taxon>Ecdysozoa</taxon>
        <taxon>Arthropoda</taxon>
        <taxon>Hexapoda</taxon>
        <taxon>Insecta</taxon>
        <taxon>Pterygota</taxon>
        <taxon>Neoptera</taxon>
        <taxon>Endopterygota</taxon>
        <taxon>Coleoptera</taxon>
        <taxon>Polyphaga</taxon>
        <taxon>Cucujiformia</taxon>
        <taxon>Curculionidae</taxon>
        <taxon>Scolytinae</taxon>
        <taxon>Dendroctonus</taxon>
    </lineage>
</organism>
<dbReference type="AlphaFoldDB" id="N6U653"/>
<evidence type="ECO:0000256" key="3">
    <source>
        <dbReference type="ARBA" id="ARBA00012483"/>
    </source>
</evidence>
<evidence type="ECO:0000256" key="9">
    <source>
        <dbReference type="ARBA" id="ARBA00022833"/>
    </source>
</evidence>
<dbReference type="OMA" id="QYENYVC"/>
<dbReference type="Gene3D" id="3.30.40.10">
    <property type="entry name" value="Zinc/RING finger domain, C3HC4 (zinc finger)"/>
    <property type="match status" value="1"/>
</dbReference>
<evidence type="ECO:0000313" key="16">
    <source>
        <dbReference type="EMBL" id="ERL92900.1"/>
    </source>
</evidence>
<dbReference type="PROSITE" id="PS00518">
    <property type="entry name" value="ZF_RING_1"/>
    <property type="match status" value="1"/>
</dbReference>
<evidence type="ECO:0000313" key="15">
    <source>
        <dbReference type="EMBL" id="ENN77095.1"/>
    </source>
</evidence>
<feature type="domain" description="RING-type" evidence="14">
    <location>
        <begin position="66"/>
        <end position="105"/>
    </location>
</feature>
<dbReference type="EC" id="2.3.2.27" evidence="3"/>
<dbReference type="PANTHER" id="PTHR10131">
    <property type="entry name" value="TNF RECEPTOR ASSOCIATED FACTOR"/>
    <property type="match status" value="1"/>
</dbReference>
<keyword evidence="7 12" id="KW-0863">Zinc-finger</keyword>
<keyword evidence="9" id="KW-0862">Zinc</keyword>
<dbReference type="SMART" id="SM00184">
    <property type="entry name" value="RING"/>
    <property type="match status" value="1"/>
</dbReference>
<keyword evidence="6" id="KW-0479">Metal-binding</keyword>
<evidence type="ECO:0000256" key="2">
    <source>
        <dbReference type="ARBA" id="ARBA00004906"/>
    </source>
</evidence>
<evidence type="ECO:0000256" key="10">
    <source>
        <dbReference type="ARBA" id="ARBA00030556"/>
    </source>
</evidence>
<evidence type="ECO:0000256" key="8">
    <source>
        <dbReference type="ARBA" id="ARBA00022786"/>
    </source>
</evidence>
<dbReference type="FunFam" id="3.30.40.10:FF:000268">
    <property type="entry name" value="E3 ubiquitin-protein ligase NRDP1"/>
    <property type="match status" value="1"/>
</dbReference>
<evidence type="ECO:0000256" key="1">
    <source>
        <dbReference type="ARBA" id="ARBA00000900"/>
    </source>
</evidence>